<dbReference type="EMBL" id="JAFLNF010000002">
    <property type="protein sequence ID" value="MBO0344777.1"/>
    <property type="molecule type" value="Genomic_DNA"/>
</dbReference>
<evidence type="ECO:0000256" key="6">
    <source>
        <dbReference type="ARBA" id="ARBA00023136"/>
    </source>
</evidence>
<evidence type="ECO:0000313" key="11">
    <source>
        <dbReference type="Proteomes" id="UP000664779"/>
    </source>
</evidence>
<dbReference type="GO" id="GO:0005886">
    <property type="term" value="C:plasma membrane"/>
    <property type="evidence" value="ECO:0007669"/>
    <property type="project" value="UniProtKB-SubCell"/>
</dbReference>
<feature type="transmembrane region" description="Helical" evidence="9">
    <location>
        <begin position="6"/>
        <end position="25"/>
    </location>
</feature>
<comment type="subcellular location">
    <subcellularLocation>
        <location evidence="1 8">Cell membrane</location>
        <topology evidence="1 8">Multi-pass membrane protein</topology>
    </subcellularLocation>
</comment>
<dbReference type="RefSeq" id="WP_206938940.1">
    <property type="nucleotide sequence ID" value="NZ_JAFLNF010000002.1"/>
</dbReference>
<organism evidence="10 11">
    <name type="scientific">Roseibium limicola</name>
    <dbReference type="NCBI Taxonomy" id="2816037"/>
    <lineage>
        <taxon>Bacteria</taxon>
        <taxon>Pseudomonadati</taxon>
        <taxon>Pseudomonadota</taxon>
        <taxon>Alphaproteobacteria</taxon>
        <taxon>Hyphomicrobiales</taxon>
        <taxon>Stappiaceae</taxon>
        <taxon>Roseibium</taxon>
    </lineage>
</organism>
<keyword evidence="5 9" id="KW-1133">Transmembrane helix</keyword>
<dbReference type="GO" id="GO:0015220">
    <property type="term" value="F:choline transmembrane transporter activity"/>
    <property type="evidence" value="ECO:0007669"/>
    <property type="project" value="TreeGrafter"/>
</dbReference>
<evidence type="ECO:0000256" key="7">
    <source>
        <dbReference type="ARBA" id="ARBA00038032"/>
    </source>
</evidence>
<dbReference type="SUPFAM" id="SSF103481">
    <property type="entry name" value="Multidrug resistance efflux transporter EmrE"/>
    <property type="match status" value="1"/>
</dbReference>
<dbReference type="Pfam" id="PF00893">
    <property type="entry name" value="Multi_Drug_Res"/>
    <property type="match status" value="1"/>
</dbReference>
<keyword evidence="4 8" id="KW-0812">Transmembrane</keyword>
<feature type="transmembrane region" description="Helical" evidence="9">
    <location>
        <begin position="37"/>
        <end position="55"/>
    </location>
</feature>
<dbReference type="Proteomes" id="UP000664779">
    <property type="component" value="Unassembled WGS sequence"/>
</dbReference>
<dbReference type="GO" id="GO:0015199">
    <property type="term" value="F:amino-acid betaine transmembrane transporter activity"/>
    <property type="evidence" value="ECO:0007669"/>
    <property type="project" value="TreeGrafter"/>
</dbReference>
<evidence type="ECO:0000256" key="9">
    <source>
        <dbReference type="SAM" id="Phobius"/>
    </source>
</evidence>
<dbReference type="FunFam" id="1.10.3730.20:FF:000001">
    <property type="entry name" value="Quaternary ammonium compound resistance transporter SugE"/>
    <property type="match status" value="1"/>
</dbReference>
<accession>A0A939EMV0</accession>
<name>A0A939EMV0_9HYPH</name>
<keyword evidence="2" id="KW-0813">Transport</keyword>
<feature type="transmembrane region" description="Helical" evidence="9">
    <location>
        <begin position="89"/>
        <end position="108"/>
    </location>
</feature>
<evidence type="ECO:0000256" key="4">
    <source>
        <dbReference type="ARBA" id="ARBA00022692"/>
    </source>
</evidence>
<dbReference type="AlphaFoldDB" id="A0A939EMV0"/>
<dbReference type="InterPro" id="IPR045324">
    <property type="entry name" value="Small_multidrug_res"/>
</dbReference>
<evidence type="ECO:0000256" key="2">
    <source>
        <dbReference type="ARBA" id="ARBA00022448"/>
    </source>
</evidence>
<dbReference type="InterPro" id="IPR000390">
    <property type="entry name" value="Small_drug/metabolite_transptr"/>
</dbReference>
<proteinExistence type="inferred from homology"/>
<gene>
    <name evidence="10" type="ORF">J0X15_06065</name>
</gene>
<feature type="transmembrane region" description="Helical" evidence="9">
    <location>
        <begin position="61"/>
        <end position="82"/>
    </location>
</feature>
<dbReference type="PANTHER" id="PTHR30561:SF1">
    <property type="entry name" value="MULTIDRUG TRANSPORTER EMRE"/>
    <property type="match status" value="1"/>
</dbReference>
<evidence type="ECO:0000256" key="5">
    <source>
        <dbReference type="ARBA" id="ARBA00022989"/>
    </source>
</evidence>
<sequence>MSPLFYSYGALAIAIALEVAGTSFLQASQQFTKSGPVLAMTLCYGVSFYLLSISLKVLPVGIAYAVWSGLGIVLISLVGVLLFRQSLDLAALIGLGLIILGVVVVNVFSSSTGH</sequence>
<keyword evidence="3" id="KW-1003">Cell membrane</keyword>
<evidence type="ECO:0000256" key="8">
    <source>
        <dbReference type="RuleBase" id="RU003942"/>
    </source>
</evidence>
<dbReference type="GO" id="GO:0015297">
    <property type="term" value="F:antiporter activity"/>
    <property type="evidence" value="ECO:0007669"/>
    <property type="project" value="TreeGrafter"/>
</dbReference>
<comment type="similarity">
    <text evidence="7 8">Belongs to the drug/metabolite transporter (DMT) superfamily. Small multidrug resistance (SMR) (TC 2.A.7.1) family.</text>
</comment>
<dbReference type="InterPro" id="IPR037185">
    <property type="entry name" value="EmrE-like"/>
</dbReference>
<evidence type="ECO:0000256" key="1">
    <source>
        <dbReference type="ARBA" id="ARBA00004651"/>
    </source>
</evidence>
<evidence type="ECO:0000313" key="10">
    <source>
        <dbReference type="EMBL" id="MBO0344777.1"/>
    </source>
</evidence>
<comment type="caution">
    <text evidence="10">The sequence shown here is derived from an EMBL/GenBank/DDBJ whole genome shotgun (WGS) entry which is preliminary data.</text>
</comment>
<dbReference type="GO" id="GO:0031460">
    <property type="term" value="P:glycine betaine transport"/>
    <property type="evidence" value="ECO:0007669"/>
    <property type="project" value="TreeGrafter"/>
</dbReference>
<protein>
    <submittedName>
        <fullName evidence="10">Multidrug efflux SMR transporter</fullName>
    </submittedName>
</protein>
<dbReference type="GO" id="GO:1990961">
    <property type="term" value="P:xenobiotic detoxification by transmembrane export across the plasma membrane"/>
    <property type="evidence" value="ECO:0007669"/>
    <property type="project" value="UniProtKB-ARBA"/>
</dbReference>
<dbReference type="PANTHER" id="PTHR30561">
    <property type="entry name" value="SMR FAMILY PROTON-DEPENDENT DRUG EFFLUX TRANSPORTER SUGE"/>
    <property type="match status" value="1"/>
</dbReference>
<reference evidence="10" key="1">
    <citation type="submission" date="2021-03" db="EMBL/GenBank/DDBJ databases">
        <title>Roseibium sp. CAU 1637 isolated from Incheon.</title>
        <authorList>
            <person name="Kim W."/>
        </authorList>
    </citation>
    <scope>NUCLEOTIDE SEQUENCE</scope>
    <source>
        <strain evidence="10">CAU 1637</strain>
    </source>
</reference>
<evidence type="ECO:0000256" key="3">
    <source>
        <dbReference type="ARBA" id="ARBA00022475"/>
    </source>
</evidence>
<keyword evidence="6 9" id="KW-0472">Membrane</keyword>
<keyword evidence="11" id="KW-1185">Reference proteome</keyword>
<dbReference type="Gene3D" id="1.10.3730.20">
    <property type="match status" value="1"/>
</dbReference>